<keyword evidence="3" id="KW-1185">Reference proteome</keyword>
<proteinExistence type="predicted"/>
<reference evidence="3" key="1">
    <citation type="journal article" date="2014" name="Nat. Genet.">
        <title>Genome of the human hookworm Necator americanus.</title>
        <authorList>
            <person name="Tang Y.T."/>
            <person name="Gao X."/>
            <person name="Rosa B.A."/>
            <person name="Abubucker S."/>
            <person name="Hallsworth-Pepin K."/>
            <person name="Martin J."/>
            <person name="Tyagi R."/>
            <person name="Heizer E."/>
            <person name="Zhang X."/>
            <person name="Bhonagiri-Palsikar V."/>
            <person name="Minx P."/>
            <person name="Warren W.C."/>
            <person name="Wang Q."/>
            <person name="Zhan B."/>
            <person name="Hotez P.J."/>
            <person name="Sternberg P.W."/>
            <person name="Dougall A."/>
            <person name="Gaze S.T."/>
            <person name="Mulvenna J."/>
            <person name="Sotillo J."/>
            <person name="Ranganathan S."/>
            <person name="Rabelo E.M."/>
            <person name="Wilson R.K."/>
            <person name="Felgner P.L."/>
            <person name="Bethony J."/>
            <person name="Hawdon J.M."/>
            <person name="Gasser R.B."/>
            <person name="Loukas A."/>
            <person name="Mitreva M."/>
        </authorList>
    </citation>
    <scope>NUCLEOTIDE SEQUENCE [LARGE SCALE GENOMIC DNA]</scope>
</reference>
<gene>
    <name evidence="2" type="ORF">NECAME_09601</name>
</gene>
<evidence type="ECO:0000313" key="2">
    <source>
        <dbReference type="EMBL" id="ETN79846.1"/>
    </source>
</evidence>
<feature type="chain" id="PRO_5004826043" evidence="1">
    <location>
        <begin position="25"/>
        <end position="124"/>
    </location>
</feature>
<protein>
    <submittedName>
        <fullName evidence="2">Uncharacterized protein</fullName>
    </submittedName>
</protein>
<feature type="signal peptide" evidence="1">
    <location>
        <begin position="1"/>
        <end position="24"/>
    </location>
</feature>
<dbReference type="EMBL" id="KI659320">
    <property type="protein sequence ID" value="ETN79846.1"/>
    <property type="molecule type" value="Genomic_DNA"/>
</dbReference>
<dbReference type="OrthoDB" id="5835829at2759"/>
<keyword evidence="1" id="KW-0732">Signal</keyword>
<accession>W2TF97</accession>
<organism evidence="2 3">
    <name type="scientific">Necator americanus</name>
    <name type="common">Human hookworm</name>
    <dbReference type="NCBI Taxonomy" id="51031"/>
    <lineage>
        <taxon>Eukaryota</taxon>
        <taxon>Metazoa</taxon>
        <taxon>Ecdysozoa</taxon>
        <taxon>Nematoda</taxon>
        <taxon>Chromadorea</taxon>
        <taxon>Rhabditida</taxon>
        <taxon>Rhabditina</taxon>
        <taxon>Rhabditomorpha</taxon>
        <taxon>Strongyloidea</taxon>
        <taxon>Ancylostomatidae</taxon>
        <taxon>Bunostominae</taxon>
        <taxon>Necator</taxon>
    </lineage>
</organism>
<dbReference type="Proteomes" id="UP000053676">
    <property type="component" value="Unassembled WGS sequence"/>
</dbReference>
<evidence type="ECO:0000256" key="1">
    <source>
        <dbReference type="SAM" id="SignalP"/>
    </source>
</evidence>
<name>W2TF97_NECAM</name>
<dbReference type="AlphaFoldDB" id="W2TF97"/>
<sequence length="124" mass="13983">MTRADPAMIPPVFWLLLLVVNVDSGKILVYSPSISFSHLISNGRIADALVMFIPEYMSETSTFNGTKYAKVVRMKNISRYDDDIAGLVLMDKTRLGFADRLSFEYTLADMCRAFISVICMKSRV</sequence>
<dbReference type="KEGG" id="nai:NECAME_09601"/>
<evidence type="ECO:0000313" key="3">
    <source>
        <dbReference type="Proteomes" id="UP000053676"/>
    </source>
</evidence>